<name>A0A841JJG3_9SPHI</name>
<sequence length="161" mass="19053">MKNFRFDIDKMIRWLLPYFLVKPIQLAWLQALFTPLKTLYVSFMGFRTLQLKNATINSEKERLQTALRDQFADDTIYIFHPDDYLDQAFIYLEREGATPEFDYLAIENHVPVDYDFTEAEYNSQFDFIVRIPASLAGSTQAIYAYVKKYIFSSITFTIETF</sequence>
<keyword evidence="1" id="KW-0472">Membrane</keyword>
<evidence type="ECO:0000313" key="2">
    <source>
        <dbReference type="EMBL" id="MBB6131319.1"/>
    </source>
</evidence>
<dbReference type="RefSeq" id="WP_183589843.1">
    <property type="nucleotide sequence ID" value="NZ_JACHCA010000022.1"/>
</dbReference>
<organism evidence="2 3">
    <name type="scientific">Mucilaginibacter lappiensis</name>
    <dbReference type="NCBI Taxonomy" id="354630"/>
    <lineage>
        <taxon>Bacteria</taxon>
        <taxon>Pseudomonadati</taxon>
        <taxon>Bacteroidota</taxon>
        <taxon>Sphingobacteriia</taxon>
        <taxon>Sphingobacteriales</taxon>
        <taxon>Sphingobacteriaceae</taxon>
        <taxon>Mucilaginibacter</taxon>
    </lineage>
</organism>
<dbReference type="AlphaFoldDB" id="A0A841JJG3"/>
<proteinExistence type="predicted"/>
<feature type="transmembrane region" description="Helical" evidence="1">
    <location>
        <begin position="12"/>
        <end position="33"/>
    </location>
</feature>
<evidence type="ECO:0000313" key="3">
    <source>
        <dbReference type="Proteomes" id="UP000548326"/>
    </source>
</evidence>
<dbReference type="EMBL" id="JACHCA010000022">
    <property type="protein sequence ID" value="MBB6131319.1"/>
    <property type="molecule type" value="Genomic_DNA"/>
</dbReference>
<keyword evidence="1" id="KW-0812">Transmembrane</keyword>
<keyword evidence="1" id="KW-1133">Transmembrane helix</keyword>
<protein>
    <submittedName>
        <fullName evidence="2">Uncharacterized protein</fullName>
    </submittedName>
</protein>
<reference evidence="2 3" key="1">
    <citation type="submission" date="2020-08" db="EMBL/GenBank/DDBJ databases">
        <title>Genomic Encyclopedia of Type Strains, Phase IV (KMG-V): Genome sequencing to study the core and pangenomes of soil and plant-associated prokaryotes.</title>
        <authorList>
            <person name="Whitman W."/>
        </authorList>
    </citation>
    <scope>NUCLEOTIDE SEQUENCE [LARGE SCALE GENOMIC DNA]</scope>
    <source>
        <strain evidence="2 3">MP601</strain>
    </source>
</reference>
<dbReference type="Proteomes" id="UP000548326">
    <property type="component" value="Unassembled WGS sequence"/>
</dbReference>
<accession>A0A841JJG3</accession>
<evidence type="ECO:0000256" key="1">
    <source>
        <dbReference type="SAM" id="Phobius"/>
    </source>
</evidence>
<gene>
    <name evidence="2" type="ORF">HDF22_005470</name>
</gene>
<comment type="caution">
    <text evidence="2">The sequence shown here is derived from an EMBL/GenBank/DDBJ whole genome shotgun (WGS) entry which is preliminary data.</text>
</comment>